<sequence length="118" mass="12788">MALCYTTSTYSHHTINIGLDTATKATILVGVRYLAMRRCHLLVDPAAPSLLGDIAHLDGAAPLAAGPAMGMRRRPLGLDVAEIGRLLLLQLLPPPLLMLQELRWVKEERTADVARGNP</sequence>
<name>A0A0A9GIV5_ARUDO</name>
<reference evidence="1" key="2">
    <citation type="journal article" date="2015" name="Data Brief">
        <title>Shoot transcriptome of the giant reed, Arundo donax.</title>
        <authorList>
            <person name="Barrero R.A."/>
            <person name="Guerrero F.D."/>
            <person name="Moolhuijzen P."/>
            <person name="Goolsby J.A."/>
            <person name="Tidwell J."/>
            <person name="Bellgard S.E."/>
            <person name="Bellgard M.I."/>
        </authorList>
    </citation>
    <scope>NUCLEOTIDE SEQUENCE</scope>
    <source>
        <tissue evidence="1">Shoot tissue taken approximately 20 cm above the soil surface</tissue>
    </source>
</reference>
<dbReference type="AlphaFoldDB" id="A0A0A9GIV5"/>
<reference evidence="1" key="1">
    <citation type="submission" date="2014-09" db="EMBL/GenBank/DDBJ databases">
        <authorList>
            <person name="Magalhaes I.L.F."/>
            <person name="Oliveira U."/>
            <person name="Santos F.R."/>
            <person name="Vidigal T.H.D.A."/>
            <person name="Brescovit A.D."/>
            <person name="Santos A.J."/>
        </authorList>
    </citation>
    <scope>NUCLEOTIDE SEQUENCE</scope>
    <source>
        <tissue evidence="1">Shoot tissue taken approximately 20 cm above the soil surface</tissue>
    </source>
</reference>
<organism evidence="1">
    <name type="scientific">Arundo donax</name>
    <name type="common">Giant reed</name>
    <name type="synonym">Donax arundinaceus</name>
    <dbReference type="NCBI Taxonomy" id="35708"/>
    <lineage>
        <taxon>Eukaryota</taxon>
        <taxon>Viridiplantae</taxon>
        <taxon>Streptophyta</taxon>
        <taxon>Embryophyta</taxon>
        <taxon>Tracheophyta</taxon>
        <taxon>Spermatophyta</taxon>
        <taxon>Magnoliopsida</taxon>
        <taxon>Liliopsida</taxon>
        <taxon>Poales</taxon>
        <taxon>Poaceae</taxon>
        <taxon>PACMAD clade</taxon>
        <taxon>Arundinoideae</taxon>
        <taxon>Arundineae</taxon>
        <taxon>Arundo</taxon>
    </lineage>
</organism>
<evidence type="ECO:0000313" key="1">
    <source>
        <dbReference type="EMBL" id="JAE22471.1"/>
    </source>
</evidence>
<protein>
    <submittedName>
        <fullName evidence="1">Uncharacterized protein</fullName>
    </submittedName>
</protein>
<dbReference type="EMBL" id="GBRH01175425">
    <property type="protein sequence ID" value="JAE22471.1"/>
    <property type="molecule type" value="Transcribed_RNA"/>
</dbReference>
<proteinExistence type="predicted"/>
<accession>A0A0A9GIV5</accession>